<accession>A0ABD1X1W2</accession>
<dbReference type="NCBIfam" id="TIGR00401">
    <property type="entry name" value="msrA"/>
    <property type="match status" value="1"/>
</dbReference>
<keyword evidence="3" id="KW-0560">Oxidoreductase</keyword>
<gene>
    <name evidence="12" type="ORF">Fot_00684</name>
</gene>
<keyword evidence="13" id="KW-1185">Reference proteome</keyword>
<reference evidence="13" key="1">
    <citation type="submission" date="2024-07" db="EMBL/GenBank/DDBJ databases">
        <title>Two chromosome-level genome assemblies of Korean endemic species Abeliophyllum distichum and Forsythia ovata (Oleaceae).</title>
        <authorList>
            <person name="Jang H."/>
        </authorList>
    </citation>
    <scope>NUCLEOTIDE SEQUENCE [LARGE SCALE GENOMIC DNA]</scope>
</reference>
<evidence type="ECO:0000256" key="10">
    <source>
        <dbReference type="SAM" id="MobiDB-lite"/>
    </source>
</evidence>
<dbReference type="InterPro" id="IPR002569">
    <property type="entry name" value="Met_Sox_Rdtase_MsrA_dom"/>
</dbReference>
<dbReference type="Proteomes" id="UP001604277">
    <property type="component" value="Unassembled WGS sequence"/>
</dbReference>
<name>A0ABD1X1W2_9LAMI</name>
<sequence length="298" mass="33171">MLLKTTTAAAAATTAITTCSPSLFSLSKPSLCFSKLPFFKPHNYPNTTKKPLNFFTSPRMSWLNRLGFSTRTPTDSPVDSSSSIPQGPDDDIPAPGQEFAQFGAGCFWGVELAYQRVPGVTKTEVGYTQGYLHNPTYEDVCSGTSNHSEVVRVQYDPKECSYETLLDLFWARHDPTTPNRQGNDVGTQYRSGIYFYTPEQEKAALESLDKHQQLLNRKIVTEILPAKKFYRAEEYHQQYLAKGGRFGFRQSAEKAIGEVKEVINKEVVTRNATLATVNLSESHPEMSVGVCFSKPSPA</sequence>
<comment type="catalytic activity">
    <reaction evidence="8">
        <text>[thioredoxin]-disulfide + L-methionine + H2O = L-methionine (S)-S-oxide + [thioredoxin]-dithiol</text>
        <dbReference type="Rhea" id="RHEA:19993"/>
        <dbReference type="Rhea" id="RHEA-COMP:10698"/>
        <dbReference type="Rhea" id="RHEA-COMP:10700"/>
        <dbReference type="ChEBI" id="CHEBI:15377"/>
        <dbReference type="ChEBI" id="CHEBI:29950"/>
        <dbReference type="ChEBI" id="CHEBI:50058"/>
        <dbReference type="ChEBI" id="CHEBI:57844"/>
        <dbReference type="ChEBI" id="CHEBI:58772"/>
        <dbReference type="EC" id="1.8.4.11"/>
    </reaction>
</comment>
<dbReference type="InterPro" id="IPR036509">
    <property type="entry name" value="Met_Sox_Rdtase_MsrA_sf"/>
</dbReference>
<comment type="similarity">
    <text evidence="1">Belongs to the MsrA Met sulfoxide reductase family.</text>
</comment>
<dbReference type="FunFam" id="3.30.1060.10:FF:000002">
    <property type="entry name" value="Peptide methionine sulfoxide reductase"/>
    <property type="match status" value="1"/>
</dbReference>
<feature type="compositionally biased region" description="Low complexity" evidence="10">
    <location>
        <begin position="72"/>
        <end position="83"/>
    </location>
</feature>
<evidence type="ECO:0000256" key="8">
    <source>
        <dbReference type="ARBA" id="ARBA00048782"/>
    </source>
</evidence>
<feature type="domain" description="Peptide methionine sulphoxide reductase MsrA" evidence="11">
    <location>
        <begin position="100"/>
        <end position="242"/>
    </location>
</feature>
<protein>
    <recommendedName>
        <fullName evidence="9">Peptide methionine sulfoxide reductase</fullName>
        <ecNumber evidence="2">1.8.4.11</ecNumber>
    </recommendedName>
    <alternativeName>
        <fullName evidence="6">Peptide-methionine (S)-S-oxide reductase</fullName>
    </alternativeName>
    <alternativeName>
        <fullName evidence="5">Protein-methionine-S-oxide reductase</fullName>
    </alternativeName>
</protein>
<dbReference type="PANTHER" id="PTHR42799:SF2">
    <property type="entry name" value="MITOCHONDRIAL PEPTIDE METHIONINE SULFOXIDE REDUCTASE"/>
    <property type="match status" value="1"/>
</dbReference>
<feature type="region of interest" description="Disordered" evidence="10">
    <location>
        <begin position="72"/>
        <end position="95"/>
    </location>
</feature>
<evidence type="ECO:0000256" key="5">
    <source>
        <dbReference type="ARBA" id="ARBA00030273"/>
    </source>
</evidence>
<dbReference type="Pfam" id="PF01625">
    <property type="entry name" value="PMSR"/>
    <property type="match status" value="1"/>
</dbReference>
<dbReference type="Gene3D" id="3.30.1060.10">
    <property type="entry name" value="Peptide methionine sulphoxide reductase MsrA"/>
    <property type="match status" value="1"/>
</dbReference>
<evidence type="ECO:0000256" key="3">
    <source>
        <dbReference type="ARBA" id="ARBA00023002"/>
    </source>
</evidence>
<comment type="function">
    <text evidence="4">Has an important function as a repair enzyme for proteins that have been inactivated by oxidation. Catalyzes the reversible oxidation-reduction of methionine sulfoxide in proteins to methionine.</text>
</comment>
<dbReference type="HAMAP" id="MF_01401">
    <property type="entry name" value="MsrA"/>
    <property type="match status" value="1"/>
</dbReference>
<dbReference type="SUPFAM" id="SSF55068">
    <property type="entry name" value="Peptide methionine sulfoxide reductase"/>
    <property type="match status" value="1"/>
</dbReference>
<evidence type="ECO:0000259" key="11">
    <source>
        <dbReference type="Pfam" id="PF01625"/>
    </source>
</evidence>
<evidence type="ECO:0000256" key="7">
    <source>
        <dbReference type="ARBA" id="ARBA00047806"/>
    </source>
</evidence>
<dbReference type="EMBL" id="JBFOLJ010000001">
    <property type="protein sequence ID" value="KAL2555945.1"/>
    <property type="molecule type" value="Genomic_DNA"/>
</dbReference>
<dbReference type="AlphaFoldDB" id="A0ABD1X1W2"/>
<evidence type="ECO:0000256" key="6">
    <source>
        <dbReference type="ARBA" id="ARBA00030643"/>
    </source>
</evidence>
<evidence type="ECO:0000313" key="12">
    <source>
        <dbReference type="EMBL" id="KAL2555945.1"/>
    </source>
</evidence>
<proteinExistence type="inferred from homology"/>
<evidence type="ECO:0000256" key="2">
    <source>
        <dbReference type="ARBA" id="ARBA00012502"/>
    </source>
</evidence>
<dbReference type="InterPro" id="IPR050162">
    <property type="entry name" value="MsrA_MetSO_reductase"/>
</dbReference>
<organism evidence="12 13">
    <name type="scientific">Forsythia ovata</name>
    <dbReference type="NCBI Taxonomy" id="205694"/>
    <lineage>
        <taxon>Eukaryota</taxon>
        <taxon>Viridiplantae</taxon>
        <taxon>Streptophyta</taxon>
        <taxon>Embryophyta</taxon>
        <taxon>Tracheophyta</taxon>
        <taxon>Spermatophyta</taxon>
        <taxon>Magnoliopsida</taxon>
        <taxon>eudicotyledons</taxon>
        <taxon>Gunneridae</taxon>
        <taxon>Pentapetalae</taxon>
        <taxon>asterids</taxon>
        <taxon>lamiids</taxon>
        <taxon>Lamiales</taxon>
        <taxon>Oleaceae</taxon>
        <taxon>Forsythieae</taxon>
        <taxon>Forsythia</taxon>
    </lineage>
</organism>
<comment type="caution">
    <text evidence="12">The sequence shown here is derived from an EMBL/GenBank/DDBJ whole genome shotgun (WGS) entry which is preliminary data.</text>
</comment>
<dbReference type="GO" id="GO:0008113">
    <property type="term" value="F:peptide-methionine (S)-S-oxide reductase activity"/>
    <property type="evidence" value="ECO:0007669"/>
    <property type="project" value="UniProtKB-EC"/>
</dbReference>
<evidence type="ECO:0000313" key="13">
    <source>
        <dbReference type="Proteomes" id="UP001604277"/>
    </source>
</evidence>
<evidence type="ECO:0000256" key="9">
    <source>
        <dbReference type="ARBA" id="ARBA00068705"/>
    </source>
</evidence>
<evidence type="ECO:0000256" key="1">
    <source>
        <dbReference type="ARBA" id="ARBA00005591"/>
    </source>
</evidence>
<dbReference type="PANTHER" id="PTHR42799">
    <property type="entry name" value="MITOCHONDRIAL PEPTIDE METHIONINE SULFOXIDE REDUCTASE"/>
    <property type="match status" value="1"/>
</dbReference>
<comment type="catalytic activity">
    <reaction evidence="7">
        <text>L-methionyl-[protein] + [thioredoxin]-disulfide + H2O = L-methionyl-(S)-S-oxide-[protein] + [thioredoxin]-dithiol</text>
        <dbReference type="Rhea" id="RHEA:14217"/>
        <dbReference type="Rhea" id="RHEA-COMP:10698"/>
        <dbReference type="Rhea" id="RHEA-COMP:10700"/>
        <dbReference type="Rhea" id="RHEA-COMP:12313"/>
        <dbReference type="Rhea" id="RHEA-COMP:12315"/>
        <dbReference type="ChEBI" id="CHEBI:15377"/>
        <dbReference type="ChEBI" id="CHEBI:16044"/>
        <dbReference type="ChEBI" id="CHEBI:29950"/>
        <dbReference type="ChEBI" id="CHEBI:44120"/>
        <dbReference type="ChEBI" id="CHEBI:50058"/>
        <dbReference type="EC" id="1.8.4.11"/>
    </reaction>
</comment>
<evidence type="ECO:0000256" key="4">
    <source>
        <dbReference type="ARBA" id="ARBA00024679"/>
    </source>
</evidence>
<dbReference type="EC" id="1.8.4.11" evidence="2"/>